<name>A0A1F8GWD2_9BACT</name>
<dbReference type="Proteomes" id="UP000179047">
    <property type="component" value="Unassembled WGS sequence"/>
</dbReference>
<evidence type="ECO:0000313" key="3">
    <source>
        <dbReference type="Proteomes" id="UP000179047"/>
    </source>
</evidence>
<dbReference type="STRING" id="1802701.A3A33_04460"/>
<evidence type="ECO:0000256" key="1">
    <source>
        <dbReference type="SAM" id="Phobius"/>
    </source>
</evidence>
<evidence type="ECO:0000313" key="2">
    <source>
        <dbReference type="EMBL" id="OGN29715.1"/>
    </source>
</evidence>
<organism evidence="2 3">
    <name type="scientific">Candidatus Yanofskybacteria bacterium RIFCSPLOWO2_01_FULL_49_25</name>
    <dbReference type="NCBI Taxonomy" id="1802701"/>
    <lineage>
        <taxon>Bacteria</taxon>
        <taxon>Candidatus Yanofskyibacteriota</taxon>
    </lineage>
</organism>
<keyword evidence="1" id="KW-0472">Membrane</keyword>
<proteinExistence type="predicted"/>
<accession>A0A1F8GWD2</accession>
<keyword evidence="1" id="KW-0812">Transmembrane</keyword>
<dbReference type="EMBL" id="MGKP01000003">
    <property type="protein sequence ID" value="OGN29715.1"/>
    <property type="molecule type" value="Genomic_DNA"/>
</dbReference>
<feature type="transmembrane region" description="Helical" evidence="1">
    <location>
        <begin position="20"/>
        <end position="47"/>
    </location>
</feature>
<evidence type="ECO:0008006" key="4">
    <source>
        <dbReference type="Google" id="ProtNLM"/>
    </source>
</evidence>
<comment type="caution">
    <text evidence="2">The sequence shown here is derived from an EMBL/GenBank/DDBJ whole genome shotgun (WGS) entry which is preliminary data.</text>
</comment>
<sequence length="268" mass="30681">MKINRNYQQEFFAKKRRLKILKLAGLIGGGVFVFGGIIYILFFARWFDVRTVTINTPPTIPITEIHDAIDHWLNQTTLGIRHRRNSVLFSFEGLKSSLAQAFPRIDTVHVSRKSVHEISIVIIDRKATGIWCVSIQSACFYFDETGKAFAQLVPSEGFLFTAVNDARDRTVELGEEVAPESWRGEILNVKHLSQFGSLPIGSFSIPKGSFDEFNAMTKDGWTIKFSLQTDITQQMRNLLQFLKEKIKPEERAALQYVDLTIPDRIYYK</sequence>
<protein>
    <recommendedName>
        <fullName evidence="4">POTRA domain-containing protein</fullName>
    </recommendedName>
</protein>
<dbReference type="AlphaFoldDB" id="A0A1F8GWD2"/>
<gene>
    <name evidence="2" type="ORF">A3A33_04460</name>
</gene>
<reference evidence="2 3" key="1">
    <citation type="journal article" date="2016" name="Nat. Commun.">
        <title>Thousands of microbial genomes shed light on interconnected biogeochemical processes in an aquifer system.</title>
        <authorList>
            <person name="Anantharaman K."/>
            <person name="Brown C.T."/>
            <person name="Hug L.A."/>
            <person name="Sharon I."/>
            <person name="Castelle C.J."/>
            <person name="Probst A.J."/>
            <person name="Thomas B.C."/>
            <person name="Singh A."/>
            <person name="Wilkins M.J."/>
            <person name="Karaoz U."/>
            <person name="Brodie E.L."/>
            <person name="Williams K.H."/>
            <person name="Hubbard S.S."/>
            <person name="Banfield J.F."/>
        </authorList>
    </citation>
    <scope>NUCLEOTIDE SEQUENCE [LARGE SCALE GENOMIC DNA]</scope>
</reference>
<keyword evidence="1" id="KW-1133">Transmembrane helix</keyword>